<protein>
    <submittedName>
        <fullName evidence="1">Uncharacterized protein</fullName>
    </submittedName>
</protein>
<reference evidence="1" key="2">
    <citation type="submission" date="2013-04" db="UniProtKB">
        <authorList>
            <consortium name="EnsemblPlants"/>
        </authorList>
    </citation>
    <scope>IDENTIFICATION</scope>
</reference>
<evidence type="ECO:0000313" key="1">
    <source>
        <dbReference type="EnsemblPlants" id="OB05G22550.1"/>
    </source>
</evidence>
<evidence type="ECO:0000313" key="2">
    <source>
        <dbReference type="Proteomes" id="UP000006038"/>
    </source>
</evidence>
<organism evidence="1">
    <name type="scientific">Oryza brachyantha</name>
    <name type="common">malo sina</name>
    <dbReference type="NCBI Taxonomy" id="4533"/>
    <lineage>
        <taxon>Eukaryota</taxon>
        <taxon>Viridiplantae</taxon>
        <taxon>Streptophyta</taxon>
        <taxon>Embryophyta</taxon>
        <taxon>Tracheophyta</taxon>
        <taxon>Spermatophyta</taxon>
        <taxon>Magnoliopsida</taxon>
        <taxon>Liliopsida</taxon>
        <taxon>Poales</taxon>
        <taxon>Poaceae</taxon>
        <taxon>BOP clade</taxon>
        <taxon>Oryzoideae</taxon>
        <taxon>Oryzeae</taxon>
        <taxon>Oryzinae</taxon>
        <taxon>Oryza</taxon>
    </lineage>
</organism>
<dbReference type="HOGENOM" id="CLU_3109612_0_0_1"/>
<dbReference type="EnsemblPlants" id="OB05G22550.1">
    <property type="protein sequence ID" value="OB05G22550.1"/>
    <property type="gene ID" value="OB05G22550"/>
</dbReference>
<sequence length="51" mass="6121">MHSHRYRTSNDYVLTPVFNSNYNFTTTFYLCYFTLIFLTEAPVCHHSVRVI</sequence>
<dbReference type="AlphaFoldDB" id="J3M6N1"/>
<keyword evidence="2" id="KW-1185">Reference proteome</keyword>
<dbReference type="Proteomes" id="UP000006038">
    <property type="component" value="Chromosome 5"/>
</dbReference>
<accession>J3M6N1</accession>
<reference evidence="1" key="1">
    <citation type="journal article" date="2013" name="Nat. Commun.">
        <title>Whole-genome sequencing of Oryza brachyantha reveals mechanisms underlying Oryza genome evolution.</title>
        <authorList>
            <person name="Chen J."/>
            <person name="Huang Q."/>
            <person name="Gao D."/>
            <person name="Wang J."/>
            <person name="Lang Y."/>
            <person name="Liu T."/>
            <person name="Li B."/>
            <person name="Bai Z."/>
            <person name="Luis Goicoechea J."/>
            <person name="Liang C."/>
            <person name="Chen C."/>
            <person name="Zhang W."/>
            <person name="Sun S."/>
            <person name="Liao Y."/>
            <person name="Zhang X."/>
            <person name="Yang L."/>
            <person name="Song C."/>
            <person name="Wang M."/>
            <person name="Shi J."/>
            <person name="Liu G."/>
            <person name="Liu J."/>
            <person name="Zhou H."/>
            <person name="Zhou W."/>
            <person name="Yu Q."/>
            <person name="An N."/>
            <person name="Chen Y."/>
            <person name="Cai Q."/>
            <person name="Wang B."/>
            <person name="Liu B."/>
            <person name="Min J."/>
            <person name="Huang Y."/>
            <person name="Wu H."/>
            <person name="Li Z."/>
            <person name="Zhang Y."/>
            <person name="Yin Y."/>
            <person name="Song W."/>
            <person name="Jiang J."/>
            <person name="Jackson S.A."/>
            <person name="Wing R.A."/>
            <person name="Wang J."/>
            <person name="Chen M."/>
        </authorList>
    </citation>
    <scope>NUCLEOTIDE SEQUENCE [LARGE SCALE GENOMIC DNA]</scope>
    <source>
        <strain evidence="1">cv. IRGC 101232</strain>
    </source>
</reference>
<name>J3M6N1_ORYBR</name>
<proteinExistence type="predicted"/>
<dbReference type="Gramene" id="OB05G22550.1">
    <property type="protein sequence ID" value="OB05G22550.1"/>
    <property type="gene ID" value="OB05G22550"/>
</dbReference>